<feature type="transmembrane region" description="Helical" evidence="3">
    <location>
        <begin position="611"/>
        <end position="641"/>
    </location>
</feature>
<dbReference type="AlphaFoldDB" id="A0A6A5TB92"/>
<name>A0A6A5TB92_9PLEO</name>
<accession>A0A6A5TB92</accession>
<keyword evidence="3" id="KW-0812">Transmembrane</keyword>
<feature type="region of interest" description="Disordered" evidence="2">
    <location>
        <begin position="713"/>
        <end position="737"/>
    </location>
</feature>
<evidence type="ECO:0000256" key="3">
    <source>
        <dbReference type="SAM" id="Phobius"/>
    </source>
</evidence>
<dbReference type="Proteomes" id="UP000800035">
    <property type="component" value="Unassembled WGS sequence"/>
</dbReference>
<protein>
    <submittedName>
        <fullName evidence="4">Uncharacterized protein</fullName>
    </submittedName>
</protein>
<feature type="compositionally biased region" description="Basic and acidic residues" evidence="2">
    <location>
        <begin position="725"/>
        <end position="737"/>
    </location>
</feature>
<dbReference type="PROSITE" id="PS50088">
    <property type="entry name" value="ANK_REPEAT"/>
    <property type="match status" value="1"/>
</dbReference>
<dbReference type="OrthoDB" id="341259at2759"/>
<keyword evidence="5" id="KW-1185">Reference proteome</keyword>
<sequence length="757" mass="87007">MPTVIDEEMLEAIEPEIRRLIRKHHPEDPIKVLNKEWEALMRFDKLLGGLKAHPVKALEGEFGDFLDKVYSKDDFFFGKRDSLVDQARSTLLLVSFQRLVDLDCEELRSSPLESILNKAPPSGELLLTRAIQRGRVDITEMLLACGADPHAAKAWEAVDQYEQKYRHSVRIRQFRDLLEWREYSRRLERTTEEFINTCIYQGRDIRPVNVTYVVPEVQRHRSREDLTRFGVDKSAWAKSLTWTHVPDTNGLIILALLRDIGTEFENLDIEELLYDRIRESTSRSLDPLLKYREPGYWQWTTTGSNPVKYNVVVFPYLALTTLERQQDNRTKHKELKEEVFKRRESPVYFERTLDEAYYPGLPSDRLKERNEDQVVSRSKDKWTRKTKGPPEKNEPILMVPQLWLWRVGGHIISASARGCGTLKHYLLQPYPDVQLGLIIASFIDGFGHGYSSNGVKHPSTLDLFETRVEQYFLHVISDVRSELAMIRSVLEEQERILENLLYDCRPGSSLDPRDPVLEQHKRILMDLVNDCPPRRSLDPGDPTNPTDPTDPSPIDEPPYWSPVVEALGTLSRYKQRVTKIDGDADRIEKAIQDMLNLKRTFASIRDAHHSLILSTAVIGFTIVTIVFAPLAFLTALFALKVEGFGKLQIEGLDGVYDSSKLGGIFLSSEVITFALTASLVWLASIYLRRMDKNDDGDGKTKRGVCFSFSRKTGSRITDEDEDKDQNEGKEKKRGIMERVDAYLKVSRKGRKQPDLNA</sequence>
<dbReference type="EMBL" id="ML977045">
    <property type="protein sequence ID" value="KAF1948952.1"/>
    <property type="molecule type" value="Genomic_DNA"/>
</dbReference>
<proteinExistence type="predicted"/>
<evidence type="ECO:0000313" key="5">
    <source>
        <dbReference type="Proteomes" id="UP000800035"/>
    </source>
</evidence>
<dbReference type="InterPro" id="IPR002110">
    <property type="entry name" value="Ankyrin_rpt"/>
</dbReference>
<keyword evidence="3" id="KW-1133">Transmembrane helix</keyword>
<feature type="region of interest" description="Disordered" evidence="2">
    <location>
        <begin position="368"/>
        <end position="391"/>
    </location>
</feature>
<evidence type="ECO:0000256" key="2">
    <source>
        <dbReference type="SAM" id="MobiDB-lite"/>
    </source>
</evidence>
<feature type="region of interest" description="Disordered" evidence="2">
    <location>
        <begin position="530"/>
        <end position="559"/>
    </location>
</feature>
<reference evidence="4" key="1">
    <citation type="journal article" date="2020" name="Stud. Mycol.">
        <title>101 Dothideomycetes genomes: a test case for predicting lifestyles and emergence of pathogens.</title>
        <authorList>
            <person name="Haridas S."/>
            <person name="Albert R."/>
            <person name="Binder M."/>
            <person name="Bloem J."/>
            <person name="Labutti K."/>
            <person name="Salamov A."/>
            <person name="Andreopoulos B."/>
            <person name="Baker S."/>
            <person name="Barry K."/>
            <person name="Bills G."/>
            <person name="Bluhm B."/>
            <person name="Cannon C."/>
            <person name="Castanera R."/>
            <person name="Culley D."/>
            <person name="Daum C."/>
            <person name="Ezra D."/>
            <person name="Gonzalez J."/>
            <person name="Henrissat B."/>
            <person name="Kuo A."/>
            <person name="Liang C."/>
            <person name="Lipzen A."/>
            <person name="Lutzoni F."/>
            <person name="Magnuson J."/>
            <person name="Mondo S."/>
            <person name="Nolan M."/>
            <person name="Ohm R."/>
            <person name="Pangilinan J."/>
            <person name="Park H.-J."/>
            <person name="Ramirez L."/>
            <person name="Alfaro M."/>
            <person name="Sun H."/>
            <person name="Tritt A."/>
            <person name="Yoshinaga Y."/>
            <person name="Zwiers L.-H."/>
            <person name="Turgeon B."/>
            <person name="Goodwin S."/>
            <person name="Spatafora J."/>
            <person name="Crous P."/>
            <person name="Grigoriev I."/>
        </authorList>
    </citation>
    <scope>NUCLEOTIDE SEQUENCE</scope>
    <source>
        <strain evidence="4">CBS 675.92</strain>
    </source>
</reference>
<evidence type="ECO:0000313" key="4">
    <source>
        <dbReference type="EMBL" id="KAF1948952.1"/>
    </source>
</evidence>
<organism evidence="4 5">
    <name type="scientific">Byssothecium circinans</name>
    <dbReference type="NCBI Taxonomy" id="147558"/>
    <lineage>
        <taxon>Eukaryota</taxon>
        <taxon>Fungi</taxon>
        <taxon>Dikarya</taxon>
        <taxon>Ascomycota</taxon>
        <taxon>Pezizomycotina</taxon>
        <taxon>Dothideomycetes</taxon>
        <taxon>Pleosporomycetidae</taxon>
        <taxon>Pleosporales</taxon>
        <taxon>Massarineae</taxon>
        <taxon>Massarinaceae</taxon>
        <taxon>Byssothecium</taxon>
    </lineage>
</organism>
<keyword evidence="3" id="KW-0472">Membrane</keyword>
<gene>
    <name evidence="4" type="ORF">CC80DRAFT_599307</name>
</gene>
<feature type="repeat" description="ANK" evidence="1">
    <location>
        <begin position="122"/>
        <end position="154"/>
    </location>
</feature>
<keyword evidence="1" id="KW-0040">ANK repeat</keyword>
<feature type="transmembrane region" description="Helical" evidence="3">
    <location>
        <begin position="661"/>
        <end position="683"/>
    </location>
</feature>
<feature type="compositionally biased region" description="Pro residues" evidence="2">
    <location>
        <begin position="548"/>
        <end position="559"/>
    </location>
</feature>
<evidence type="ECO:0000256" key="1">
    <source>
        <dbReference type="PROSITE-ProRule" id="PRU00023"/>
    </source>
</evidence>